<organism evidence="3 4">
    <name type="scientific">Jiangella asiatica</name>
    <dbReference type="NCBI Taxonomy" id="2530372"/>
    <lineage>
        <taxon>Bacteria</taxon>
        <taxon>Bacillati</taxon>
        <taxon>Actinomycetota</taxon>
        <taxon>Actinomycetes</taxon>
        <taxon>Jiangellales</taxon>
        <taxon>Jiangellaceae</taxon>
        <taxon>Jiangella</taxon>
    </lineage>
</organism>
<dbReference type="Gene3D" id="1.10.1220.10">
    <property type="entry name" value="Met repressor-like"/>
    <property type="match status" value="1"/>
</dbReference>
<dbReference type="EMBL" id="SMKZ01000052">
    <property type="protein sequence ID" value="TDE00266.1"/>
    <property type="molecule type" value="Genomic_DNA"/>
</dbReference>
<feature type="domain" description="Ribbon-helix-helix protein CopG" evidence="2">
    <location>
        <begin position="2"/>
        <end position="40"/>
    </location>
</feature>
<proteinExistence type="predicted"/>
<accession>A0A4R5CK80</accession>
<evidence type="ECO:0000256" key="1">
    <source>
        <dbReference type="SAM" id="MobiDB-lite"/>
    </source>
</evidence>
<dbReference type="AlphaFoldDB" id="A0A4R5CK80"/>
<protein>
    <submittedName>
        <fullName evidence="3">CopG family transcriptional regulator</fullName>
    </submittedName>
</protein>
<evidence type="ECO:0000313" key="4">
    <source>
        <dbReference type="Proteomes" id="UP000294739"/>
    </source>
</evidence>
<gene>
    <name evidence="3" type="ORF">E1269_26000</name>
</gene>
<keyword evidence="4" id="KW-1185">Reference proteome</keyword>
<comment type="caution">
    <text evidence="3">The sequence shown here is derived from an EMBL/GenBank/DDBJ whole genome shotgun (WGS) entry which is preliminary data.</text>
</comment>
<dbReference type="Proteomes" id="UP000294739">
    <property type="component" value="Unassembled WGS sequence"/>
</dbReference>
<sequence>MHRTNLYLTEQQTSALDRLAAQEGTSRAEIVRRLLDRALAGEDDDLVADLAAIDSAFGAYRDAEVAPREPGQREDHLAGLWERTG</sequence>
<dbReference type="RefSeq" id="WP_131900062.1">
    <property type="nucleotide sequence ID" value="NZ_SMKZ01000052.1"/>
</dbReference>
<dbReference type="GO" id="GO:0006355">
    <property type="term" value="P:regulation of DNA-templated transcription"/>
    <property type="evidence" value="ECO:0007669"/>
    <property type="project" value="InterPro"/>
</dbReference>
<dbReference type="Pfam" id="PF01402">
    <property type="entry name" value="RHH_1"/>
    <property type="match status" value="1"/>
</dbReference>
<dbReference type="InterPro" id="IPR013321">
    <property type="entry name" value="Arc_rbn_hlx_hlx"/>
</dbReference>
<evidence type="ECO:0000313" key="3">
    <source>
        <dbReference type="EMBL" id="TDE00266.1"/>
    </source>
</evidence>
<feature type="region of interest" description="Disordered" evidence="1">
    <location>
        <begin position="65"/>
        <end position="85"/>
    </location>
</feature>
<name>A0A4R5CK80_9ACTN</name>
<reference evidence="3 4" key="1">
    <citation type="submission" date="2019-03" db="EMBL/GenBank/DDBJ databases">
        <title>Draft genome sequences of novel Actinobacteria.</title>
        <authorList>
            <person name="Sahin N."/>
            <person name="Ay H."/>
            <person name="Saygin H."/>
        </authorList>
    </citation>
    <scope>NUCLEOTIDE SEQUENCE [LARGE SCALE GENOMIC DNA]</scope>
    <source>
        <strain evidence="3 4">5K138</strain>
    </source>
</reference>
<dbReference type="InterPro" id="IPR002145">
    <property type="entry name" value="CopG"/>
</dbReference>
<dbReference type="OrthoDB" id="4735215at2"/>
<feature type="compositionally biased region" description="Basic and acidic residues" evidence="1">
    <location>
        <begin position="65"/>
        <end position="77"/>
    </location>
</feature>
<evidence type="ECO:0000259" key="2">
    <source>
        <dbReference type="Pfam" id="PF01402"/>
    </source>
</evidence>
<dbReference type="InParanoid" id="A0A4R5CK80"/>
<dbReference type="CDD" id="cd21631">
    <property type="entry name" value="RHH_CopG_NikR-like"/>
    <property type="match status" value="1"/>
</dbReference>